<dbReference type="EMBL" id="BK014752">
    <property type="protein sequence ID" value="DAD74119.1"/>
    <property type="molecule type" value="Genomic_DNA"/>
</dbReference>
<sequence length="45" mass="5034">MHSRLLPSGNTGRRIFLPLLRQEAARSRPAAKKKAPPPKGQRQCI</sequence>
<organism evidence="2">
    <name type="scientific">Myoviridae sp. ctqYq4</name>
    <dbReference type="NCBI Taxonomy" id="2826702"/>
    <lineage>
        <taxon>Viruses</taxon>
        <taxon>Duplodnaviria</taxon>
        <taxon>Heunggongvirae</taxon>
        <taxon>Uroviricota</taxon>
        <taxon>Caudoviricetes</taxon>
    </lineage>
</organism>
<evidence type="ECO:0000256" key="1">
    <source>
        <dbReference type="SAM" id="MobiDB-lite"/>
    </source>
</evidence>
<feature type="region of interest" description="Disordered" evidence="1">
    <location>
        <begin position="22"/>
        <end position="45"/>
    </location>
</feature>
<protein>
    <submittedName>
        <fullName evidence="2">Uncharacterized protein</fullName>
    </submittedName>
</protein>
<reference evidence="2" key="1">
    <citation type="journal article" date="2021" name="Proc. Natl. Acad. Sci. U.S.A.">
        <title>A Catalog of Tens of Thousands of Viruses from Human Metagenomes Reveals Hidden Associations with Chronic Diseases.</title>
        <authorList>
            <person name="Tisza M.J."/>
            <person name="Buck C.B."/>
        </authorList>
    </citation>
    <scope>NUCLEOTIDE SEQUENCE</scope>
    <source>
        <strain evidence="2">CtqYq4</strain>
    </source>
</reference>
<name>A0A8S5LW84_9CAUD</name>
<accession>A0A8S5LW84</accession>
<evidence type="ECO:0000313" key="2">
    <source>
        <dbReference type="EMBL" id="DAD74119.1"/>
    </source>
</evidence>
<proteinExistence type="predicted"/>